<name>A0A2P5D1B3_TREOI</name>
<dbReference type="InParanoid" id="A0A2P5D1B3"/>
<dbReference type="EMBL" id="JXTC01000307">
    <property type="protein sequence ID" value="PON67073.1"/>
    <property type="molecule type" value="Genomic_DNA"/>
</dbReference>
<gene>
    <name evidence="1" type="ORF">TorRG33x02_266010</name>
</gene>
<dbReference type="AlphaFoldDB" id="A0A2P5D1B3"/>
<protein>
    <submittedName>
        <fullName evidence="1">Uncharacterized protein</fullName>
    </submittedName>
</protein>
<comment type="caution">
    <text evidence="1">The sequence shown here is derived from an EMBL/GenBank/DDBJ whole genome shotgun (WGS) entry which is preliminary data.</text>
</comment>
<dbReference type="Proteomes" id="UP000237000">
    <property type="component" value="Unassembled WGS sequence"/>
</dbReference>
<evidence type="ECO:0000313" key="1">
    <source>
        <dbReference type="EMBL" id="PON67073.1"/>
    </source>
</evidence>
<accession>A0A2P5D1B3</accession>
<dbReference type="OrthoDB" id="1739829at2759"/>
<organism evidence="1 2">
    <name type="scientific">Trema orientale</name>
    <name type="common">Charcoal tree</name>
    <name type="synonym">Celtis orientalis</name>
    <dbReference type="NCBI Taxonomy" id="63057"/>
    <lineage>
        <taxon>Eukaryota</taxon>
        <taxon>Viridiplantae</taxon>
        <taxon>Streptophyta</taxon>
        <taxon>Embryophyta</taxon>
        <taxon>Tracheophyta</taxon>
        <taxon>Spermatophyta</taxon>
        <taxon>Magnoliopsida</taxon>
        <taxon>eudicotyledons</taxon>
        <taxon>Gunneridae</taxon>
        <taxon>Pentapetalae</taxon>
        <taxon>rosids</taxon>
        <taxon>fabids</taxon>
        <taxon>Rosales</taxon>
        <taxon>Cannabaceae</taxon>
        <taxon>Trema</taxon>
    </lineage>
</organism>
<proteinExistence type="predicted"/>
<evidence type="ECO:0000313" key="2">
    <source>
        <dbReference type="Proteomes" id="UP000237000"/>
    </source>
</evidence>
<reference evidence="2" key="1">
    <citation type="submission" date="2016-06" db="EMBL/GenBank/DDBJ databases">
        <title>Parallel loss of symbiosis genes in relatives of nitrogen-fixing non-legume Parasponia.</title>
        <authorList>
            <person name="Van Velzen R."/>
            <person name="Holmer R."/>
            <person name="Bu F."/>
            <person name="Rutten L."/>
            <person name="Van Zeijl A."/>
            <person name="Liu W."/>
            <person name="Santuari L."/>
            <person name="Cao Q."/>
            <person name="Sharma T."/>
            <person name="Shen D."/>
            <person name="Roswanjaya Y."/>
            <person name="Wardhani T."/>
            <person name="Kalhor M.S."/>
            <person name="Jansen J."/>
            <person name="Van den Hoogen J."/>
            <person name="Gungor B."/>
            <person name="Hartog M."/>
            <person name="Hontelez J."/>
            <person name="Verver J."/>
            <person name="Yang W.-C."/>
            <person name="Schijlen E."/>
            <person name="Repin R."/>
            <person name="Schilthuizen M."/>
            <person name="Schranz E."/>
            <person name="Heidstra R."/>
            <person name="Miyata K."/>
            <person name="Fedorova E."/>
            <person name="Kohlen W."/>
            <person name="Bisseling T."/>
            <person name="Smit S."/>
            <person name="Geurts R."/>
        </authorList>
    </citation>
    <scope>NUCLEOTIDE SEQUENCE [LARGE SCALE GENOMIC DNA]</scope>
    <source>
        <strain evidence="2">cv. RG33-2</strain>
    </source>
</reference>
<sequence length="65" mass="7663">MWFFSTSAILSLEEMYIVLQRFKTLIEDCSSETSKMRLQIQSQSMADNFYVLIFGFIDSVGDFFR</sequence>
<keyword evidence="2" id="KW-1185">Reference proteome</keyword>